<organism evidence="3 4">
    <name type="scientific">Glutinoglossum americanum</name>
    <dbReference type="NCBI Taxonomy" id="1670608"/>
    <lineage>
        <taxon>Eukaryota</taxon>
        <taxon>Fungi</taxon>
        <taxon>Dikarya</taxon>
        <taxon>Ascomycota</taxon>
        <taxon>Pezizomycotina</taxon>
        <taxon>Geoglossomycetes</taxon>
        <taxon>Geoglossales</taxon>
        <taxon>Geoglossaceae</taxon>
        <taxon>Glutinoglossum</taxon>
    </lineage>
</organism>
<dbReference type="AlphaFoldDB" id="A0A9P8I909"/>
<comment type="caution">
    <text evidence="3">The sequence shown here is derived from an EMBL/GenBank/DDBJ whole genome shotgun (WGS) entry which is preliminary data.</text>
</comment>
<accession>A0A9P8I909</accession>
<evidence type="ECO:0000313" key="3">
    <source>
        <dbReference type="EMBL" id="KAH0541817.1"/>
    </source>
</evidence>
<dbReference type="OrthoDB" id="10343244at2759"/>
<dbReference type="Pfam" id="PF14623">
    <property type="entry name" value="Vint"/>
    <property type="match status" value="1"/>
</dbReference>
<gene>
    <name evidence="3" type="ORF">FGG08_003700</name>
</gene>
<dbReference type="EMBL" id="JAGHQL010000067">
    <property type="protein sequence ID" value="KAH0541817.1"/>
    <property type="molecule type" value="Genomic_DNA"/>
</dbReference>
<dbReference type="InterPro" id="IPR039510">
    <property type="entry name" value="Vint_dom"/>
</dbReference>
<reference evidence="3" key="1">
    <citation type="submission" date="2021-03" db="EMBL/GenBank/DDBJ databases">
        <title>Comparative genomics and phylogenomic investigation of the class Geoglossomycetes provide insights into ecological specialization and systematics.</title>
        <authorList>
            <person name="Melie T."/>
            <person name="Pirro S."/>
            <person name="Miller A.N."/>
            <person name="Quandt A."/>
        </authorList>
    </citation>
    <scope>NUCLEOTIDE SEQUENCE</scope>
    <source>
        <strain evidence="3">GBOQ0MN5Z8</strain>
    </source>
</reference>
<proteinExistence type="predicted"/>
<protein>
    <recommendedName>
        <fullName evidence="2">Vint domain-containing protein</fullName>
    </recommendedName>
</protein>
<feature type="compositionally biased region" description="Basic and acidic residues" evidence="1">
    <location>
        <begin position="177"/>
        <end position="201"/>
    </location>
</feature>
<feature type="region of interest" description="Disordered" evidence="1">
    <location>
        <begin position="176"/>
        <end position="201"/>
    </location>
</feature>
<name>A0A9P8I909_9PEZI</name>
<keyword evidence="4" id="KW-1185">Reference proteome</keyword>
<dbReference type="Proteomes" id="UP000698800">
    <property type="component" value="Unassembled WGS sequence"/>
</dbReference>
<sequence length="201" mass="22106">MGILSHCRVSMANGSLKPISSLTKGDSILCCPTPPGGTPVTAEVSCILVTLWGGYLMVRATGTELECEERHPVKNPTTGEWIGAGRIQPIPKWFHSAGPLYGVLLIRDAPLYTIVVEGVVVAALGCNTREGLRHGERESGYISHPFYNTYRDVEREMKEVHPVGFERGRVVVTGIRRSGDDDGRTESFTREERALPDWAKE</sequence>
<evidence type="ECO:0000256" key="1">
    <source>
        <dbReference type="SAM" id="MobiDB-lite"/>
    </source>
</evidence>
<evidence type="ECO:0000313" key="4">
    <source>
        <dbReference type="Proteomes" id="UP000698800"/>
    </source>
</evidence>
<evidence type="ECO:0000259" key="2">
    <source>
        <dbReference type="Pfam" id="PF14623"/>
    </source>
</evidence>
<feature type="domain" description="Vint" evidence="2">
    <location>
        <begin position="5"/>
        <end position="177"/>
    </location>
</feature>